<name>A0ABY9VLF9_9BACI</name>
<proteinExistence type="predicted"/>
<accession>A0ABY9VLF9</accession>
<evidence type="ECO:0008006" key="4">
    <source>
        <dbReference type="Google" id="ProtNLM"/>
    </source>
</evidence>
<sequence>MIYRLTFKLFLSCILLFVAGCSTSVKSTSQDPNIIALKTVLEHQFTGPDQEFIEGTDNIEKLEQYYEKRYQPYFTEERYNSFIATTAFQYVLVAYNNGKEIKVEKVDVEKEEDAYTFKVTVWYGKKDGDQESAEVTGRVKFNEEGKITNIQYLNDDGLSENLSN</sequence>
<organism evidence="2 3">
    <name type="scientific">Mesobacillus jeotgali</name>
    <dbReference type="NCBI Taxonomy" id="129985"/>
    <lineage>
        <taxon>Bacteria</taxon>
        <taxon>Bacillati</taxon>
        <taxon>Bacillota</taxon>
        <taxon>Bacilli</taxon>
        <taxon>Bacillales</taxon>
        <taxon>Bacillaceae</taxon>
        <taxon>Mesobacillus</taxon>
    </lineage>
</organism>
<dbReference type="RefSeq" id="WP_311075784.1">
    <property type="nucleotide sequence ID" value="NZ_CP134494.1"/>
</dbReference>
<feature type="chain" id="PRO_5046999201" description="Lipoprotein" evidence="1">
    <location>
        <begin position="28"/>
        <end position="164"/>
    </location>
</feature>
<protein>
    <recommendedName>
        <fullName evidence="4">Lipoprotein</fullName>
    </recommendedName>
</protein>
<evidence type="ECO:0000313" key="3">
    <source>
        <dbReference type="Proteomes" id="UP001303324"/>
    </source>
</evidence>
<gene>
    <name evidence="2" type="ORF">RH061_10105</name>
</gene>
<keyword evidence="3" id="KW-1185">Reference proteome</keyword>
<dbReference type="EMBL" id="CP134494">
    <property type="protein sequence ID" value="WNF24806.1"/>
    <property type="molecule type" value="Genomic_DNA"/>
</dbReference>
<keyword evidence="1" id="KW-0732">Signal</keyword>
<dbReference type="Proteomes" id="UP001303324">
    <property type="component" value="Chromosome"/>
</dbReference>
<evidence type="ECO:0000313" key="2">
    <source>
        <dbReference type="EMBL" id="WNF24806.1"/>
    </source>
</evidence>
<dbReference type="PROSITE" id="PS51257">
    <property type="entry name" value="PROKAR_LIPOPROTEIN"/>
    <property type="match status" value="1"/>
</dbReference>
<feature type="signal peptide" evidence="1">
    <location>
        <begin position="1"/>
        <end position="27"/>
    </location>
</feature>
<evidence type="ECO:0000256" key="1">
    <source>
        <dbReference type="SAM" id="SignalP"/>
    </source>
</evidence>
<reference evidence="2 3" key="1">
    <citation type="submission" date="2023-09" db="EMBL/GenBank/DDBJ databases">
        <title>Microbial mechanism of fulvic acid promoting antimony reduction mineralization in rice fields.</title>
        <authorList>
            <person name="Chen G."/>
            <person name="Lan J."/>
        </authorList>
    </citation>
    <scope>NUCLEOTIDE SEQUENCE [LARGE SCALE GENOMIC DNA]</scope>
    <source>
        <strain evidence="2 3">PS1</strain>
    </source>
</reference>